<accession>A0A1I7WEJ5</accession>
<reference evidence="3" key="1">
    <citation type="submission" date="2016-11" db="UniProtKB">
        <authorList>
            <consortium name="WormBaseParasite"/>
        </authorList>
    </citation>
    <scope>IDENTIFICATION</scope>
</reference>
<protein>
    <submittedName>
        <fullName evidence="3">Secreted protein</fullName>
    </submittedName>
</protein>
<dbReference type="Proteomes" id="UP000095283">
    <property type="component" value="Unplaced"/>
</dbReference>
<keyword evidence="2" id="KW-1185">Reference proteome</keyword>
<evidence type="ECO:0000313" key="2">
    <source>
        <dbReference type="Proteomes" id="UP000095283"/>
    </source>
</evidence>
<feature type="signal peptide" evidence="1">
    <location>
        <begin position="1"/>
        <end position="16"/>
    </location>
</feature>
<dbReference type="AlphaFoldDB" id="A0A1I7WEJ5"/>
<evidence type="ECO:0000256" key="1">
    <source>
        <dbReference type="SAM" id="SignalP"/>
    </source>
</evidence>
<sequence>MAYSLYAFLNILLVKLDPWSVTKFSGVPNLATSLGPRKSACTRCIGLDGISNVCIGSQFRYALGFFRR</sequence>
<organism evidence="2 3">
    <name type="scientific">Heterorhabditis bacteriophora</name>
    <name type="common">Entomopathogenic nematode worm</name>
    <dbReference type="NCBI Taxonomy" id="37862"/>
    <lineage>
        <taxon>Eukaryota</taxon>
        <taxon>Metazoa</taxon>
        <taxon>Ecdysozoa</taxon>
        <taxon>Nematoda</taxon>
        <taxon>Chromadorea</taxon>
        <taxon>Rhabditida</taxon>
        <taxon>Rhabditina</taxon>
        <taxon>Rhabditomorpha</taxon>
        <taxon>Strongyloidea</taxon>
        <taxon>Heterorhabditidae</taxon>
        <taxon>Heterorhabditis</taxon>
    </lineage>
</organism>
<proteinExistence type="predicted"/>
<feature type="chain" id="PRO_5009310593" evidence="1">
    <location>
        <begin position="17"/>
        <end position="68"/>
    </location>
</feature>
<name>A0A1I7WEJ5_HETBA</name>
<dbReference type="WBParaSite" id="Hba_03334">
    <property type="protein sequence ID" value="Hba_03334"/>
    <property type="gene ID" value="Hba_03334"/>
</dbReference>
<evidence type="ECO:0000313" key="3">
    <source>
        <dbReference type="WBParaSite" id="Hba_03334"/>
    </source>
</evidence>
<keyword evidence="1" id="KW-0732">Signal</keyword>